<comment type="caution">
    <text evidence="8">The sequence shown here is derived from an EMBL/GenBank/DDBJ whole genome shotgun (WGS) entry which is preliminary data.</text>
</comment>
<dbReference type="InterPro" id="IPR037185">
    <property type="entry name" value="EmrE-like"/>
</dbReference>
<proteinExistence type="predicted"/>
<dbReference type="InterPro" id="IPR000620">
    <property type="entry name" value="EamA_dom"/>
</dbReference>
<evidence type="ECO:0000259" key="7">
    <source>
        <dbReference type="Pfam" id="PF00892"/>
    </source>
</evidence>
<dbReference type="EMBL" id="NIOF01000002">
    <property type="protein sequence ID" value="OWQ92147.1"/>
    <property type="molecule type" value="Genomic_DNA"/>
</dbReference>
<reference evidence="8 9" key="1">
    <citation type="journal article" date="2008" name="Int. J. Syst. Evol. Microbiol.">
        <title>Description of Roseateles aquatilis sp. nov. and Roseateles terrae sp. nov., in the class Betaproteobacteria, and emended description of the genus Roseateles.</title>
        <authorList>
            <person name="Gomila M."/>
            <person name="Bowien B."/>
            <person name="Falsen E."/>
            <person name="Moore E.R."/>
            <person name="Lalucat J."/>
        </authorList>
    </citation>
    <scope>NUCLEOTIDE SEQUENCE [LARGE SCALE GENOMIC DNA]</scope>
    <source>
        <strain evidence="8 9">CCUG 48205</strain>
    </source>
</reference>
<feature type="transmembrane region" description="Helical" evidence="6">
    <location>
        <begin position="149"/>
        <end position="166"/>
    </location>
</feature>
<keyword evidence="3 6" id="KW-1133">Transmembrane helix</keyword>
<evidence type="ECO:0000256" key="2">
    <source>
        <dbReference type="ARBA" id="ARBA00022692"/>
    </source>
</evidence>
<keyword evidence="9" id="KW-1185">Reference proteome</keyword>
<feature type="transmembrane region" description="Helical" evidence="6">
    <location>
        <begin position="240"/>
        <end position="259"/>
    </location>
</feature>
<dbReference type="GO" id="GO:0016020">
    <property type="term" value="C:membrane"/>
    <property type="evidence" value="ECO:0007669"/>
    <property type="project" value="UniProtKB-SubCell"/>
</dbReference>
<dbReference type="InterPro" id="IPR050638">
    <property type="entry name" value="AA-Vitamin_Transporters"/>
</dbReference>
<dbReference type="RefSeq" id="WP_088384091.1">
    <property type="nucleotide sequence ID" value="NZ_NIOF01000002.1"/>
</dbReference>
<feature type="transmembrane region" description="Helical" evidence="6">
    <location>
        <begin position="7"/>
        <end position="27"/>
    </location>
</feature>
<evidence type="ECO:0000256" key="6">
    <source>
        <dbReference type="SAM" id="Phobius"/>
    </source>
</evidence>
<evidence type="ECO:0000256" key="3">
    <source>
        <dbReference type="ARBA" id="ARBA00022989"/>
    </source>
</evidence>
<feature type="transmembrane region" description="Helical" evidence="6">
    <location>
        <begin position="265"/>
        <end position="285"/>
    </location>
</feature>
<dbReference type="SUPFAM" id="SSF103481">
    <property type="entry name" value="Multidrug resistance efflux transporter EmrE"/>
    <property type="match status" value="2"/>
</dbReference>
<dbReference type="OrthoDB" id="9810556at2"/>
<dbReference type="Pfam" id="PF00892">
    <property type="entry name" value="EamA"/>
    <property type="match status" value="2"/>
</dbReference>
<evidence type="ECO:0000256" key="1">
    <source>
        <dbReference type="ARBA" id="ARBA00004141"/>
    </source>
</evidence>
<organism evidence="8 9">
    <name type="scientific">Roseateles aquatilis</name>
    <dbReference type="NCBI Taxonomy" id="431061"/>
    <lineage>
        <taxon>Bacteria</taxon>
        <taxon>Pseudomonadati</taxon>
        <taxon>Pseudomonadota</taxon>
        <taxon>Betaproteobacteria</taxon>
        <taxon>Burkholderiales</taxon>
        <taxon>Sphaerotilaceae</taxon>
        <taxon>Roseateles</taxon>
    </lineage>
</organism>
<feature type="compositionally biased region" description="Pro residues" evidence="5">
    <location>
        <begin position="295"/>
        <end position="314"/>
    </location>
</feature>
<feature type="transmembrane region" description="Helical" evidence="6">
    <location>
        <begin position="66"/>
        <end position="89"/>
    </location>
</feature>
<keyword evidence="4 6" id="KW-0472">Membrane</keyword>
<feature type="transmembrane region" description="Helical" evidence="6">
    <location>
        <begin position="120"/>
        <end position="137"/>
    </location>
</feature>
<name>A0A246JHM9_9BURK</name>
<feature type="transmembrane region" description="Helical" evidence="6">
    <location>
        <begin position="33"/>
        <end position="54"/>
    </location>
</feature>
<comment type="subcellular location">
    <subcellularLocation>
        <location evidence="1">Membrane</location>
        <topology evidence="1">Multi-pass membrane protein</topology>
    </subcellularLocation>
</comment>
<evidence type="ECO:0000256" key="5">
    <source>
        <dbReference type="SAM" id="MobiDB-lite"/>
    </source>
</evidence>
<feature type="transmembrane region" description="Helical" evidence="6">
    <location>
        <begin position="178"/>
        <end position="197"/>
    </location>
</feature>
<evidence type="ECO:0000313" key="8">
    <source>
        <dbReference type="EMBL" id="OWQ92147.1"/>
    </source>
</evidence>
<sequence>MKKNDLIELALLAAIWGASFLFMRIAAPEFGAVATAAMRVAGASLFLIPLLGLREGLGDLRTHWKGLLLVGFLNSAFPFALFSFAALSINAGLSSILNATTPMWGALVAWAWFGQRLDGSRLLGLALGFGGVVLLAWDKASFKPGGSGFAIVAVLIATLSYGIAANATKRFLGGASPLAVATGSQFAAALLLAIPAWTLRPVEMPGARAWWAVVLLALLCTSVAYILFFRLMKRVGPTNTISVTFLIPVFALLWGWLFLGETLNGSMAAGCLVVLLGTALAVGVLKLPSRVATTPPGPGATPGTPPVTPPPTPR</sequence>
<dbReference type="AlphaFoldDB" id="A0A246JHM9"/>
<dbReference type="PANTHER" id="PTHR32322">
    <property type="entry name" value="INNER MEMBRANE TRANSPORTER"/>
    <property type="match status" value="1"/>
</dbReference>
<feature type="transmembrane region" description="Helical" evidence="6">
    <location>
        <begin position="95"/>
        <end position="113"/>
    </location>
</feature>
<feature type="domain" description="EamA" evidence="7">
    <location>
        <begin position="10"/>
        <end position="136"/>
    </location>
</feature>
<accession>A0A246JHM9</accession>
<feature type="domain" description="EamA" evidence="7">
    <location>
        <begin position="149"/>
        <end position="282"/>
    </location>
</feature>
<protein>
    <submittedName>
        <fullName evidence="8">EamA family transporter</fullName>
    </submittedName>
</protein>
<dbReference type="PANTHER" id="PTHR32322:SF9">
    <property type="entry name" value="AMINO-ACID METABOLITE EFFLUX PUMP-RELATED"/>
    <property type="match status" value="1"/>
</dbReference>
<feature type="transmembrane region" description="Helical" evidence="6">
    <location>
        <begin position="209"/>
        <end position="228"/>
    </location>
</feature>
<evidence type="ECO:0000256" key="4">
    <source>
        <dbReference type="ARBA" id="ARBA00023136"/>
    </source>
</evidence>
<evidence type="ECO:0000313" key="9">
    <source>
        <dbReference type="Proteomes" id="UP000197468"/>
    </source>
</evidence>
<keyword evidence="2 6" id="KW-0812">Transmembrane</keyword>
<dbReference type="Proteomes" id="UP000197468">
    <property type="component" value="Unassembled WGS sequence"/>
</dbReference>
<feature type="region of interest" description="Disordered" evidence="5">
    <location>
        <begin position="293"/>
        <end position="314"/>
    </location>
</feature>
<gene>
    <name evidence="8" type="ORF">CDN99_07290</name>
</gene>